<proteinExistence type="predicted"/>
<dbReference type="RefSeq" id="WP_123927356.1">
    <property type="nucleotide sequence ID" value="NZ_RKRE01000001.1"/>
</dbReference>
<dbReference type="Proteomes" id="UP000282654">
    <property type="component" value="Unassembled WGS sequence"/>
</dbReference>
<gene>
    <name evidence="1" type="ORF">EDD75_0439</name>
</gene>
<name>A0A3N5B1W8_9THEO</name>
<dbReference type="InterPro" id="IPR007404">
    <property type="entry name" value="YdjM-like"/>
</dbReference>
<dbReference type="EMBL" id="RKRE01000001">
    <property type="protein sequence ID" value="RPF49620.1"/>
    <property type="molecule type" value="Genomic_DNA"/>
</dbReference>
<protein>
    <submittedName>
        <fullName evidence="1">Inner membrane protein</fullName>
    </submittedName>
</protein>
<comment type="caution">
    <text evidence="1">The sequence shown here is derived from an EMBL/GenBank/DDBJ whole genome shotgun (WGS) entry which is preliminary data.</text>
</comment>
<evidence type="ECO:0000313" key="1">
    <source>
        <dbReference type="EMBL" id="RPF49620.1"/>
    </source>
</evidence>
<dbReference type="AlphaFoldDB" id="A0A3N5B1W8"/>
<dbReference type="OrthoDB" id="5459053at2"/>
<reference evidence="1 2" key="1">
    <citation type="submission" date="2018-11" db="EMBL/GenBank/DDBJ databases">
        <title>Genomic Encyclopedia of Type Strains, Phase IV (KMG-IV): sequencing the most valuable type-strain genomes for metagenomic binning, comparative biology and taxonomic classification.</title>
        <authorList>
            <person name="Goeker M."/>
        </authorList>
    </citation>
    <scope>NUCLEOTIDE SEQUENCE [LARGE SCALE GENOMIC DNA]</scope>
    <source>
        <strain evidence="1 2">DSM 102936</strain>
    </source>
</reference>
<sequence>MLWYTHLFAGVSAGLLLSGHTETALVSAGISGLAALLPDIDSPDSWIGRKVPPISWTLKASVKHRGPLHSLLGATAVSLALTYLFGHGFKTWLFVPVLAGYLSHLVTDTLNPPGVPWLWPLKTRFRIPLVEPMSLLERLVVAPGMFLACCWLAWPELKALAASLLAKL</sequence>
<organism evidence="1 2">
    <name type="scientific">Thermodesulfitimonas autotrophica</name>
    <dbReference type="NCBI Taxonomy" id="1894989"/>
    <lineage>
        <taxon>Bacteria</taxon>
        <taxon>Bacillati</taxon>
        <taxon>Bacillota</taxon>
        <taxon>Clostridia</taxon>
        <taxon>Thermoanaerobacterales</taxon>
        <taxon>Thermoanaerobacteraceae</taxon>
        <taxon>Thermodesulfitimonas</taxon>
    </lineage>
</organism>
<accession>A0A3N5B1W8</accession>
<dbReference type="PANTHER" id="PTHR35531:SF1">
    <property type="entry name" value="INNER MEMBRANE PROTEIN YBCI-RELATED"/>
    <property type="match status" value="1"/>
</dbReference>
<dbReference type="PANTHER" id="PTHR35531">
    <property type="entry name" value="INNER MEMBRANE PROTEIN YBCI-RELATED"/>
    <property type="match status" value="1"/>
</dbReference>
<keyword evidence="2" id="KW-1185">Reference proteome</keyword>
<dbReference type="Pfam" id="PF04307">
    <property type="entry name" value="YdjM"/>
    <property type="match status" value="1"/>
</dbReference>
<evidence type="ECO:0000313" key="2">
    <source>
        <dbReference type="Proteomes" id="UP000282654"/>
    </source>
</evidence>